<keyword evidence="2" id="KW-0813">Transport</keyword>
<keyword evidence="2" id="KW-0679">Respiratory chain</keyword>
<name>A0A1B6FMS2_9HEMI</name>
<comment type="function">
    <text evidence="2">Accessory subunit of the mitochondrial membrane respiratory chain NADH dehydrogenase (Complex I), that is believed not to be involved in catalysis. Complex I functions in the transfer of electrons from NADH to the respiratory chain. The immediate electron acceptor for the enzyme is believed to be ubiquinone.</text>
</comment>
<dbReference type="AlphaFoldDB" id="A0A1B6FMS2"/>
<comment type="subunit">
    <text evidence="2">Complex I is composed of 45 different subunits.</text>
</comment>
<keyword evidence="2" id="KW-0472">Membrane</keyword>
<accession>A0A1B6FMS2</accession>
<dbReference type="GO" id="GO:0005743">
    <property type="term" value="C:mitochondrial inner membrane"/>
    <property type="evidence" value="ECO:0007669"/>
    <property type="project" value="UniProtKB-SubCell"/>
</dbReference>
<comment type="subcellular location">
    <subcellularLocation>
        <location evidence="2">Mitochondrion inner membrane</location>
        <topology evidence="2">Peripheral membrane protein</topology>
        <orientation evidence="2">Matrix side</orientation>
    </subcellularLocation>
</comment>
<gene>
    <name evidence="3" type="ORF">g.12778</name>
</gene>
<keyword evidence="2" id="KW-0496">Mitochondrion</keyword>
<sequence>MSLKKLLALDKLGTLFSIIKHNGGIVGSAVKLFRMEELKIGTLVGVDKYGNKYFENNYYFYGRNRWVEYADEVWLDYDGSQVPAEWFGWLHYKTDLPPFKDPNRPKYPWMADHEENKSGTPEQYVPYSTTLTKIEAWVPPKAKAK</sequence>
<evidence type="ECO:0000256" key="2">
    <source>
        <dbReference type="RuleBase" id="RU363103"/>
    </source>
</evidence>
<reference evidence="3" key="1">
    <citation type="submission" date="2015-11" db="EMBL/GenBank/DDBJ databases">
        <title>De novo transcriptome assembly of four potential Pierce s Disease insect vectors from Arizona vineyards.</title>
        <authorList>
            <person name="Tassone E.E."/>
        </authorList>
    </citation>
    <scope>NUCLEOTIDE SEQUENCE</scope>
</reference>
<dbReference type="GO" id="GO:0045271">
    <property type="term" value="C:respiratory chain complex I"/>
    <property type="evidence" value="ECO:0007669"/>
    <property type="project" value="InterPro"/>
</dbReference>
<organism evidence="3">
    <name type="scientific">Cuerna arida</name>
    <dbReference type="NCBI Taxonomy" id="1464854"/>
    <lineage>
        <taxon>Eukaryota</taxon>
        <taxon>Metazoa</taxon>
        <taxon>Ecdysozoa</taxon>
        <taxon>Arthropoda</taxon>
        <taxon>Hexapoda</taxon>
        <taxon>Insecta</taxon>
        <taxon>Pterygota</taxon>
        <taxon>Neoptera</taxon>
        <taxon>Paraneoptera</taxon>
        <taxon>Hemiptera</taxon>
        <taxon>Auchenorrhyncha</taxon>
        <taxon>Membracoidea</taxon>
        <taxon>Cicadellidae</taxon>
        <taxon>Cicadellinae</taxon>
        <taxon>Proconiini</taxon>
        <taxon>Cuerna</taxon>
    </lineage>
</organism>
<evidence type="ECO:0000256" key="1">
    <source>
        <dbReference type="ARBA" id="ARBA00007355"/>
    </source>
</evidence>
<proteinExistence type="inferred from homology"/>
<evidence type="ECO:0000313" key="3">
    <source>
        <dbReference type="EMBL" id="JAS51492.1"/>
    </source>
</evidence>
<protein>
    <recommendedName>
        <fullName evidence="2">NADH dehydrogenase [ubiquinone] 1 alpha subcomplex subunit 12</fullName>
    </recommendedName>
</protein>
<dbReference type="PANTHER" id="PTHR12910">
    <property type="entry name" value="NADH-UBIQUINONE OXIDOREDUCTASE SUBUNIT B17.2"/>
    <property type="match status" value="1"/>
</dbReference>
<dbReference type="Pfam" id="PF05071">
    <property type="entry name" value="NDUFA12"/>
    <property type="match status" value="1"/>
</dbReference>
<keyword evidence="2" id="KW-0999">Mitochondrion inner membrane</keyword>
<comment type="similarity">
    <text evidence="1 2">Belongs to the complex I NDUFA12 subunit family.</text>
</comment>
<dbReference type="EMBL" id="GECZ01018277">
    <property type="protein sequence ID" value="JAS51492.1"/>
    <property type="molecule type" value="Transcribed_RNA"/>
</dbReference>
<dbReference type="GO" id="GO:0006979">
    <property type="term" value="P:response to oxidative stress"/>
    <property type="evidence" value="ECO:0007669"/>
    <property type="project" value="TreeGrafter"/>
</dbReference>
<dbReference type="InterPro" id="IPR007763">
    <property type="entry name" value="NDUFA12"/>
</dbReference>
<dbReference type="PANTHER" id="PTHR12910:SF2">
    <property type="entry name" value="NADH DEHYDROGENASE [UBIQUINONE] 1 ALPHA SUBCOMPLEX SUBUNIT 12"/>
    <property type="match status" value="1"/>
</dbReference>
<keyword evidence="2" id="KW-0249">Electron transport</keyword>